<comment type="subcellular location">
    <subcellularLocation>
        <location evidence="1">Membrane</location>
    </subcellularLocation>
</comment>
<reference evidence="8 9" key="1">
    <citation type="journal article" date="2010" name="Cell">
        <title>The genome of Naegleria gruberi illuminates early eukaryotic versatility.</title>
        <authorList>
            <person name="Fritz-Laylin L.K."/>
            <person name="Prochnik S.E."/>
            <person name="Ginger M.L."/>
            <person name="Dacks J.B."/>
            <person name="Carpenter M.L."/>
            <person name="Field M.C."/>
            <person name="Kuo A."/>
            <person name="Paredez A."/>
            <person name="Chapman J."/>
            <person name="Pham J."/>
            <person name="Shu S."/>
            <person name="Neupane R."/>
            <person name="Cipriano M."/>
            <person name="Mancuso J."/>
            <person name="Tu H."/>
            <person name="Salamov A."/>
            <person name="Lindquist E."/>
            <person name="Shapiro H."/>
            <person name="Lucas S."/>
            <person name="Grigoriev I.V."/>
            <person name="Cande W.Z."/>
            <person name="Fulton C."/>
            <person name="Rokhsar D.S."/>
            <person name="Dawson S.C."/>
        </authorList>
    </citation>
    <scope>NUCLEOTIDE SEQUENCE [LARGE SCALE GENOMIC DNA]</scope>
    <source>
        <strain evidence="8 9">NEG-M</strain>
    </source>
</reference>
<dbReference type="KEGG" id="ngr:NAEGRDRAFT_68358"/>
<dbReference type="PANTHER" id="PTHR16189">
    <property type="entry name" value="TRANSMEMBRANE PROTEIN 104-RELATED"/>
    <property type="match status" value="1"/>
</dbReference>
<feature type="transmembrane region" description="Helical" evidence="6">
    <location>
        <begin position="395"/>
        <end position="415"/>
    </location>
</feature>
<dbReference type="RefSeq" id="XP_002676349.1">
    <property type="nucleotide sequence ID" value="XM_002676303.1"/>
</dbReference>
<dbReference type="Proteomes" id="UP000006671">
    <property type="component" value="Unassembled WGS sequence"/>
</dbReference>
<feature type="transmembrane region" description="Helical" evidence="6">
    <location>
        <begin position="341"/>
        <end position="364"/>
    </location>
</feature>
<accession>D2VHK5</accession>
<evidence type="ECO:0000313" key="8">
    <source>
        <dbReference type="EMBL" id="EFC43605.1"/>
    </source>
</evidence>
<dbReference type="VEuPathDB" id="AmoebaDB:NAEGRDRAFT_68358"/>
<feature type="compositionally biased region" description="Polar residues" evidence="5">
    <location>
        <begin position="1"/>
        <end position="15"/>
    </location>
</feature>
<keyword evidence="4 6" id="KW-0472">Membrane</keyword>
<feature type="transmembrane region" description="Helical" evidence="6">
    <location>
        <begin position="224"/>
        <end position="245"/>
    </location>
</feature>
<evidence type="ECO:0000256" key="6">
    <source>
        <dbReference type="SAM" id="Phobius"/>
    </source>
</evidence>
<keyword evidence="2 6" id="KW-0812">Transmembrane</keyword>
<feature type="domain" description="Amino acid transporter transmembrane" evidence="7">
    <location>
        <begin position="155"/>
        <end position="380"/>
    </location>
</feature>
<sequence length="417" mass="46808">MSTPSRYGTSVQSSDEGGLSATIDSYHADDRISVESAPKRQSHENKSNNQAHTYGSFVAYCFCVNYILGVGVLGVPNGFQKGGTIIGPVFLLIVTIFAALVLNWILETLCRATPFFKEQEEESKHLQDEDVLRLDASNNLIEIGEEKDLFHFPERRYEMNELCRLFLGRFGKIIYDIALCFYLYGSLWSYSTVFAESMASHVPLPINGWYTCNVNSDNSVSCDILYKIYVGIYALVVIPMTCLNLTEQKPVQIILTIFRYVALALMIVVSFVSIFVDPYSRYPSNPHTAMERHPPYVSKTSLASGDGLFVLLPICIYAQILHHSVPGLSEPVRNKKHLPAIFTSTFITTYLFYTLLGVTLAVYYGENIQAPCSLNFGYYRGGKPFGMSTPIWAEFIIYLIILFPAIDVLSAFPLVSY</sequence>
<keyword evidence="3 6" id="KW-1133">Transmembrane helix</keyword>
<proteinExistence type="predicted"/>
<dbReference type="AlphaFoldDB" id="D2VHK5"/>
<feature type="transmembrane region" description="Helical" evidence="6">
    <location>
        <begin position="85"/>
        <end position="106"/>
    </location>
</feature>
<evidence type="ECO:0000256" key="1">
    <source>
        <dbReference type="ARBA" id="ARBA00004370"/>
    </source>
</evidence>
<dbReference type="GeneID" id="8863322"/>
<dbReference type="InterPro" id="IPR013057">
    <property type="entry name" value="AA_transpt_TM"/>
</dbReference>
<feature type="transmembrane region" description="Helical" evidence="6">
    <location>
        <begin position="257"/>
        <end position="276"/>
    </location>
</feature>
<dbReference type="PANTHER" id="PTHR16189:SF2">
    <property type="entry name" value="AMINO ACID TRANSPORTER TRANSMEMBRANE DOMAIN-CONTAINING PROTEIN"/>
    <property type="match status" value="1"/>
</dbReference>
<evidence type="ECO:0000259" key="7">
    <source>
        <dbReference type="Pfam" id="PF01490"/>
    </source>
</evidence>
<feature type="transmembrane region" description="Helical" evidence="6">
    <location>
        <begin position="173"/>
        <end position="191"/>
    </location>
</feature>
<evidence type="ECO:0000256" key="4">
    <source>
        <dbReference type="ARBA" id="ARBA00023136"/>
    </source>
</evidence>
<dbReference type="Pfam" id="PF01490">
    <property type="entry name" value="Aa_trans"/>
    <property type="match status" value="1"/>
</dbReference>
<dbReference type="GO" id="GO:0016020">
    <property type="term" value="C:membrane"/>
    <property type="evidence" value="ECO:0007669"/>
    <property type="project" value="UniProtKB-SubCell"/>
</dbReference>
<protein>
    <submittedName>
        <fullName evidence="8">Predicted protein</fullName>
    </submittedName>
</protein>
<keyword evidence="9" id="KW-1185">Reference proteome</keyword>
<name>D2VHK5_NAEGR</name>
<dbReference type="eggNOG" id="KOG3832">
    <property type="taxonomic scope" value="Eukaryota"/>
</dbReference>
<feature type="transmembrane region" description="Helical" evidence="6">
    <location>
        <begin position="57"/>
        <end position="79"/>
    </location>
</feature>
<feature type="region of interest" description="Disordered" evidence="5">
    <location>
        <begin position="1"/>
        <end position="21"/>
    </location>
</feature>
<organism evidence="9">
    <name type="scientific">Naegleria gruberi</name>
    <name type="common">Amoeba</name>
    <dbReference type="NCBI Taxonomy" id="5762"/>
    <lineage>
        <taxon>Eukaryota</taxon>
        <taxon>Discoba</taxon>
        <taxon>Heterolobosea</taxon>
        <taxon>Tetramitia</taxon>
        <taxon>Eutetramitia</taxon>
        <taxon>Vahlkampfiidae</taxon>
        <taxon>Naegleria</taxon>
    </lineage>
</organism>
<evidence type="ECO:0000256" key="2">
    <source>
        <dbReference type="ARBA" id="ARBA00022692"/>
    </source>
</evidence>
<dbReference type="OrthoDB" id="10254929at2759"/>
<evidence type="ECO:0000256" key="3">
    <source>
        <dbReference type="ARBA" id="ARBA00022989"/>
    </source>
</evidence>
<dbReference type="InParanoid" id="D2VHK5"/>
<evidence type="ECO:0000313" key="9">
    <source>
        <dbReference type="Proteomes" id="UP000006671"/>
    </source>
</evidence>
<dbReference type="OMA" id="WESHEIT"/>
<evidence type="ECO:0000256" key="5">
    <source>
        <dbReference type="SAM" id="MobiDB-lite"/>
    </source>
</evidence>
<gene>
    <name evidence="8" type="ORF">NAEGRDRAFT_68358</name>
</gene>
<dbReference type="EMBL" id="GG738872">
    <property type="protein sequence ID" value="EFC43605.1"/>
    <property type="molecule type" value="Genomic_DNA"/>
</dbReference>